<dbReference type="Gene3D" id="3.90.550.50">
    <property type="match status" value="1"/>
</dbReference>
<keyword evidence="12" id="KW-1185">Reference proteome</keyword>
<accession>A0A3Q0SVK3</accession>
<comment type="similarity">
    <text evidence="2 10">Belongs to the glycosyltransferase 31 family.</text>
</comment>
<dbReference type="Pfam" id="PF01762">
    <property type="entry name" value="Galactosyl_T"/>
    <property type="match status" value="1"/>
</dbReference>
<dbReference type="OMA" id="THHDILQ"/>
<keyword evidence="5" id="KW-0812">Transmembrane</keyword>
<evidence type="ECO:0000313" key="11">
    <source>
        <dbReference type="Ensembl" id="ENSACIP00000028905.1"/>
    </source>
</evidence>
<evidence type="ECO:0000256" key="10">
    <source>
        <dbReference type="RuleBase" id="RU363063"/>
    </source>
</evidence>
<dbReference type="Proteomes" id="UP000261340">
    <property type="component" value="Unplaced"/>
</dbReference>
<evidence type="ECO:0000256" key="7">
    <source>
        <dbReference type="ARBA" id="ARBA00022989"/>
    </source>
</evidence>
<evidence type="ECO:0000256" key="8">
    <source>
        <dbReference type="ARBA" id="ARBA00023034"/>
    </source>
</evidence>
<dbReference type="GO" id="GO:0008499">
    <property type="term" value="F:N-acetyl-beta-D-glucosaminide beta-(1,3)-galactosyltransferase activity"/>
    <property type="evidence" value="ECO:0007669"/>
    <property type="project" value="TreeGrafter"/>
</dbReference>
<keyword evidence="9" id="KW-0472">Membrane</keyword>
<evidence type="ECO:0000256" key="9">
    <source>
        <dbReference type="ARBA" id="ARBA00023136"/>
    </source>
</evidence>
<dbReference type="InterPro" id="IPR002659">
    <property type="entry name" value="Glyco_trans_31"/>
</dbReference>
<evidence type="ECO:0000256" key="2">
    <source>
        <dbReference type="ARBA" id="ARBA00008661"/>
    </source>
</evidence>
<keyword evidence="6" id="KW-0735">Signal-anchor</keyword>
<dbReference type="GO" id="GO:0006629">
    <property type="term" value="P:lipid metabolic process"/>
    <property type="evidence" value="ECO:0007669"/>
    <property type="project" value="UniProtKB-KW"/>
</dbReference>
<keyword evidence="4" id="KW-0808">Transferase</keyword>
<evidence type="ECO:0000256" key="3">
    <source>
        <dbReference type="ARBA" id="ARBA00022676"/>
    </source>
</evidence>
<keyword evidence="7" id="KW-1133">Transmembrane helix</keyword>
<organism evidence="11 12">
    <name type="scientific">Amphilophus citrinellus</name>
    <name type="common">Midas cichlid</name>
    <name type="synonym">Cichlasoma citrinellum</name>
    <dbReference type="NCBI Taxonomy" id="61819"/>
    <lineage>
        <taxon>Eukaryota</taxon>
        <taxon>Metazoa</taxon>
        <taxon>Chordata</taxon>
        <taxon>Craniata</taxon>
        <taxon>Vertebrata</taxon>
        <taxon>Euteleostomi</taxon>
        <taxon>Actinopterygii</taxon>
        <taxon>Neopterygii</taxon>
        <taxon>Teleostei</taxon>
        <taxon>Neoteleostei</taxon>
        <taxon>Acanthomorphata</taxon>
        <taxon>Ovalentaria</taxon>
        <taxon>Cichlomorphae</taxon>
        <taxon>Cichliformes</taxon>
        <taxon>Cichlidae</taxon>
        <taxon>New World cichlids</taxon>
        <taxon>Cichlasomatinae</taxon>
        <taxon>Heroini</taxon>
        <taxon>Amphilophus</taxon>
    </lineage>
</organism>
<reference evidence="11" key="1">
    <citation type="submission" date="2025-08" db="UniProtKB">
        <authorList>
            <consortium name="Ensembl"/>
        </authorList>
    </citation>
    <scope>IDENTIFICATION</scope>
</reference>
<dbReference type="Ensembl" id="ENSACIT00000029672.1">
    <property type="protein sequence ID" value="ENSACIP00000028905.1"/>
    <property type="gene ID" value="ENSACIG00000022391.1"/>
</dbReference>
<dbReference type="AlphaFoldDB" id="A0A3Q0SVK3"/>
<dbReference type="PANTHER" id="PTHR11214">
    <property type="entry name" value="BETA-1,3-N-ACETYLGLUCOSAMINYLTRANSFERASE"/>
    <property type="match status" value="1"/>
</dbReference>
<reference evidence="11" key="2">
    <citation type="submission" date="2025-09" db="UniProtKB">
        <authorList>
            <consortium name="Ensembl"/>
        </authorList>
    </citation>
    <scope>IDENTIFICATION</scope>
</reference>
<proteinExistence type="inferred from homology"/>
<dbReference type="STRING" id="61819.ENSACIP00000028905"/>
<evidence type="ECO:0000313" key="12">
    <source>
        <dbReference type="Proteomes" id="UP000261340"/>
    </source>
</evidence>
<dbReference type="GO" id="GO:0000139">
    <property type="term" value="C:Golgi membrane"/>
    <property type="evidence" value="ECO:0007669"/>
    <property type="project" value="UniProtKB-SubCell"/>
</dbReference>
<dbReference type="PANTHER" id="PTHR11214:SF115">
    <property type="entry name" value="HEXOSYLTRANSFERASE"/>
    <property type="match status" value="1"/>
</dbReference>
<sequence length="331" mass="37806">MFSPAVSFLPDYLACVFKPSVFSLVCFLPHALVALGTWKHSVSPSPPSHYSLQCTVTYPHKYHFILDEPNRCRQESPFLVLMIPTEPYNREARDIIRKTWGKETKVLDKVVSHYFVLGLSKQGNGAEHIEEQLLGESQTHHDILQSDFLDSYNNLTIKTMVMFEWLSSHCPSTSYAMKIDSDTFLNVRNLVSMLLKAPQHLYMTGNVIRGASVLRDRNSKWFMPVSVFPESTYPPYVIGLGYVFSLDLPRKILEASAHVRAVYIEDVYVGMCMRYLGIAMTDPPRGDLFILWKPLYTGNCYWTSVIVTLLQNSKQLLDVWESYHAQAQSGC</sequence>
<evidence type="ECO:0000256" key="4">
    <source>
        <dbReference type="ARBA" id="ARBA00022679"/>
    </source>
</evidence>
<name>A0A3Q0SVK3_AMPCI</name>
<evidence type="ECO:0000256" key="6">
    <source>
        <dbReference type="ARBA" id="ARBA00022968"/>
    </source>
</evidence>
<evidence type="ECO:0000256" key="5">
    <source>
        <dbReference type="ARBA" id="ARBA00022692"/>
    </source>
</evidence>
<comment type="subcellular location">
    <subcellularLocation>
        <location evidence="1 10">Golgi apparatus membrane</location>
        <topology evidence="1 10">Single-pass type II membrane protein</topology>
    </subcellularLocation>
</comment>
<dbReference type="GO" id="GO:0006493">
    <property type="term" value="P:protein O-linked glycosylation"/>
    <property type="evidence" value="ECO:0007669"/>
    <property type="project" value="TreeGrafter"/>
</dbReference>
<evidence type="ECO:0000256" key="1">
    <source>
        <dbReference type="ARBA" id="ARBA00004323"/>
    </source>
</evidence>
<dbReference type="GeneTree" id="ENSGT00940000163421"/>
<keyword evidence="3 10" id="KW-0328">Glycosyltransferase</keyword>
<dbReference type="EC" id="2.4.1.-" evidence="10"/>
<protein>
    <recommendedName>
        <fullName evidence="10">Hexosyltransferase</fullName>
        <ecNumber evidence="10">2.4.1.-</ecNumber>
    </recommendedName>
</protein>
<keyword evidence="8 10" id="KW-0333">Golgi apparatus</keyword>